<feature type="transmembrane region" description="Helical" evidence="6">
    <location>
        <begin position="39"/>
        <end position="58"/>
    </location>
</feature>
<dbReference type="InterPro" id="IPR022791">
    <property type="entry name" value="L-PG_synthase/AglD"/>
</dbReference>
<feature type="transmembrane region" description="Helical" evidence="6">
    <location>
        <begin position="124"/>
        <end position="148"/>
    </location>
</feature>
<feature type="transmembrane region" description="Helical" evidence="6">
    <location>
        <begin position="259"/>
        <end position="279"/>
    </location>
</feature>
<dbReference type="EMBL" id="UOGG01000078">
    <property type="protein sequence ID" value="VAX29210.1"/>
    <property type="molecule type" value="Genomic_DNA"/>
</dbReference>
<evidence type="ECO:0000313" key="7">
    <source>
        <dbReference type="EMBL" id="VAX29210.1"/>
    </source>
</evidence>
<keyword evidence="3 6" id="KW-0812">Transmembrane</keyword>
<gene>
    <name evidence="7" type="ORF">MNBD_NITROSPINAE05-944</name>
</gene>
<organism evidence="7">
    <name type="scientific">hydrothermal vent metagenome</name>
    <dbReference type="NCBI Taxonomy" id="652676"/>
    <lineage>
        <taxon>unclassified sequences</taxon>
        <taxon>metagenomes</taxon>
        <taxon>ecological metagenomes</taxon>
    </lineage>
</organism>
<evidence type="ECO:0000256" key="5">
    <source>
        <dbReference type="ARBA" id="ARBA00023136"/>
    </source>
</evidence>
<feature type="transmembrane region" description="Helical" evidence="6">
    <location>
        <begin position="227"/>
        <end position="247"/>
    </location>
</feature>
<evidence type="ECO:0000256" key="2">
    <source>
        <dbReference type="ARBA" id="ARBA00022475"/>
    </source>
</evidence>
<accession>A0A3B1D2J0</accession>
<dbReference type="PANTHER" id="PTHR39087:SF2">
    <property type="entry name" value="UPF0104 MEMBRANE PROTEIN MJ1595"/>
    <property type="match status" value="1"/>
</dbReference>
<name>A0A3B1D2J0_9ZZZZ</name>
<feature type="transmembrane region" description="Helical" evidence="6">
    <location>
        <begin position="299"/>
        <end position="325"/>
    </location>
</feature>
<evidence type="ECO:0000256" key="4">
    <source>
        <dbReference type="ARBA" id="ARBA00022989"/>
    </source>
</evidence>
<proteinExistence type="predicted"/>
<sequence>MKGAKSLVIGLMITAGALYYTLHNVSMKDLGASFKTVDYVYIGPAVFMLLLSFLFRALRWGILISPMKKIAVQGLFSPLMVGYMANILPARAGEFIRAYLLGKKHDIPFSGAFASIIVERLFDIVAILLLFAGVFMSNAGVLGSDAVISGISLETLVRRFGELSVVLVAVLIGFIYMVVAHKKKLLTLVRFVIRPLPVKWHEKIEYLVEEFSQGCMITKDLTALFKISLYTVLIWTAIVYSYLPFYYAYDLDNKSLESMIVLTVLVSILIVVLPTPAFLGSFNAAILIGLHDIMKVPELTAVSFGMVVWAVNFGVILIGGFYFILHDHLSVKTLVQVEEDSGK</sequence>
<dbReference type="PANTHER" id="PTHR39087">
    <property type="entry name" value="UPF0104 MEMBRANE PROTEIN MJ1595"/>
    <property type="match status" value="1"/>
</dbReference>
<dbReference type="Pfam" id="PF03706">
    <property type="entry name" value="LPG_synthase_TM"/>
    <property type="match status" value="1"/>
</dbReference>
<feature type="transmembrane region" description="Helical" evidence="6">
    <location>
        <begin position="7"/>
        <end position="27"/>
    </location>
</feature>
<evidence type="ECO:0000256" key="1">
    <source>
        <dbReference type="ARBA" id="ARBA00004651"/>
    </source>
</evidence>
<keyword evidence="5 6" id="KW-0472">Membrane</keyword>
<protein>
    <recommendedName>
        <fullName evidence="8">Dolichol-P-glucose synthetase</fullName>
    </recommendedName>
</protein>
<dbReference type="NCBIfam" id="TIGR00374">
    <property type="entry name" value="flippase-like domain"/>
    <property type="match status" value="1"/>
</dbReference>
<evidence type="ECO:0008006" key="8">
    <source>
        <dbReference type="Google" id="ProtNLM"/>
    </source>
</evidence>
<reference evidence="7" key="1">
    <citation type="submission" date="2018-06" db="EMBL/GenBank/DDBJ databases">
        <authorList>
            <person name="Zhirakovskaya E."/>
        </authorList>
    </citation>
    <scope>NUCLEOTIDE SEQUENCE</scope>
</reference>
<evidence type="ECO:0000256" key="3">
    <source>
        <dbReference type="ARBA" id="ARBA00022692"/>
    </source>
</evidence>
<keyword evidence="4 6" id="KW-1133">Transmembrane helix</keyword>
<dbReference type="GO" id="GO:0005886">
    <property type="term" value="C:plasma membrane"/>
    <property type="evidence" value="ECO:0007669"/>
    <property type="project" value="UniProtKB-SubCell"/>
</dbReference>
<feature type="transmembrane region" description="Helical" evidence="6">
    <location>
        <begin position="160"/>
        <end position="179"/>
    </location>
</feature>
<dbReference type="AlphaFoldDB" id="A0A3B1D2J0"/>
<comment type="subcellular location">
    <subcellularLocation>
        <location evidence="1">Cell membrane</location>
        <topology evidence="1">Multi-pass membrane protein</topology>
    </subcellularLocation>
</comment>
<evidence type="ECO:0000256" key="6">
    <source>
        <dbReference type="SAM" id="Phobius"/>
    </source>
</evidence>
<keyword evidence="2" id="KW-1003">Cell membrane</keyword>